<evidence type="ECO:0000256" key="3">
    <source>
        <dbReference type="ARBA" id="ARBA00022827"/>
    </source>
</evidence>
<reference evidence="9" key="2">
    <citation type="submission" date="2020-09" db="EMBL/GenBank/DDBJ databases">
        <authorList>
            <person name="Sun Q."/>
            <person name="Zhou Y."/>
        </authorList>
    </citation>
    <scope>NUCLEOTIDE SEQUENCE</scope>
    <source>
        <strain evidence="9">CGMCC 4.3508</strain>
    </source>
</reference>
<dbReference type="InterPro" id="IPR050151">
    <property type="entry name" value="Class-I_Pyr_Nuc-Dis_Oxidored"/>
</dbReference>
<accession>A0A917RYG7</accession>
<organism evidence="9 10">
    <name type="scientific">Nocardia jinanensis</name>
    <dbReference type="NCBI Taxonomy" id="382504"/>
    <lineage>
        <taxon>Bacteria</taxon>
        <taxon>Bacillati</taxon>
        <taxon>Actinomycetota</taxon>
        <taxon>Actinomycetes</taxon>
        <taxon>Mycobacteriales</taxon>
        <taxon>Nocardiaceae</taxon>
        <taxon>Nocardia</taxon>
    </lineage>
</organism>
<dbReference type="InterPro" id="IPR016156">
    <property type="entry name" value="FAD/NAD-linked_Rdtase_dimer_sf"/>
</dbReference>
<dbReference type="SUPFAM" id="SSF55424">
    <property type="entry name" value="FAD/NAD-linked reductases, dimerisation (C-terminal) domain"/>
    <property type="match status" value="1"/>
</dbReference>
<dbReference type="Proteomes" id="UP000638263">
    <property type="component" value="Unassembled WGS sequence"/>
</dbReference>
<keyword evidence="5" id="KW-0547">Nucleotide-binding</keyword>
<feature type="disulfide bond" description="Redox-active" evidence="6">
    <location>
        <begin position="55"/>
        <end position="60"/>
    </location>
</feature>
<dbReference type="PIRSF" id="PIRSF000350">
    <property type="entry name" value="Mercury_reductase_MerA"/>
    <property type="match status" value="1"/>
</dbReference>
<dbReference type="InterPro" id="IPR036188">
    <property type="entry name" value="FAD/NAD-bd_sf"/>
</dbReference>
<keyword evidence="4 5" id="KW-0520">NAD</keyword>
<evidence type="ECO:0000256" key="4">
    <source>
        <dbReference type="ARBA" id="ARBA00023027"/>
    </source>
</evidence>
<feature type="domain" description="Pyridine nucleotide-disulphide oxidoreductase dimerisation" evidence="7">
    <location>
        <begin position="377"/>
        <end position="481"/>
    </location>
</feature>
<dbReference type="Pfam" id="PF07992">
    <property type="entry name" value="Pyr_redox_2"/>
    <property type="match status" value="1"/>
</dbReference>
<dbReference type="GO" id="GO:0004148">
    <property type="term" value="F:dihydrolipoyl dehydrogenase (NADH) activity"/>
    <property type="evidence" value="ECO:0007669"/>
    <property type="project" value="TreeGrafter"/>
</dbReference>
<evidence type="ECO:0000256" key="1">
    <source>
        <dbReference type="ARBA" id="ARBA00007532"/>
    </source>
</evidence>
<dbReference type="Pfam" id="PF02852">
    <property type="entry name" value="Pyr_redox_dim"/>
    <property type="match status" value="1"/>
</dbReference>
<feature type="binding site" evidence="5">
    <location>
        <position position="64"/>
    </location>
    <ligand>
        <name>FAD</name>
        <dbReference type="ChEBI" id="CHEBI:57692"/>
    </ligand>
</feature>
<evidence type="ECO:0000313" key="9">
    <source>
        <dbReference type="EMBL" id="GGL44846.1"/>
    </source>
</evidence>
<dbReference type="InterPro" id="IPR004099">
    <property type="entry name" value="Pyr_nucl-diS_OxRdtase_dimer"/>
</dbReference>
<dbReference type="Gene3D" id="3.50.50.60">
    <property type="entry name" value="FAD/NAD(P)-binding domain"/>
    <property type="match status" value="2"/>
</dbReference>
<comment type="caution">
    <text evidence="9">The sequence shown here is derived from an EMBL/GenBank/DDBJ whole genome shotgun (WGS) entry which is preliminary data.</text>
</comment>
<dbReference type="GO" id="GO:0006103">
    <property type="term" value="P:2-oxoglutarate metabolic process"/>
    <property type="evidence" value="ECO:0007669"/>
    <property type="project" value="TreeGrafter"/>
</dbReference>
<evidence type="ECO:0000256" key="2">
    <source>
        <dbReference type="ARBA" id="ARBA00022630"/>
    </source>
</evidence>
<dbReference type="Gene3D" id="3.30.390.30">
    <property type="match status" value="1"/>
</dbReference>
<evidence type="ECO:0000256" key="5">
    <source>
        <dbReference type="PIRSR" id="PIRSR000350-3"/>
    </source>
</evidence>
<dbReference type="InterPro" id="IPR023753">
    <property type="entry name" value="FAD/NAD-binding_dom"/>
</dbReference>
<dbReference type="InterPro" id="IPR001100">
    <property type="entry name" value="Pyr_nuc-diS_OxRdtase"/>
</dbReference>
<evidence type="ECO:0000313" key="10">
    <source>
        <dbReference type="Proteomes" id="UP000638263"/>
    </source>
</evidence>
<keyword evidence="3 5" id="KW-0274">FAD</keyword>
<reference evidence="9" key="1">
    <citation type="journal article" date="2014" name="Int. J. Syst. Evol. Microbiol.">
        <title>Complete genome sequence of Corynebacterium casei LMG S-19264T (=DSM 44701T), isolated from a smear-ripened cheese.</title>
        <authorList>
            <consortium name="US DOE Joint Genome Institute (JGI-PGF)"/>
            <person name="Walter F."/>
            <person name="Albersmeier A."/>
            <person name="Kalinowski J."/>
            <person name="Ruckert C."/>
        </authorList>
    </citation>
    <scope>NUCLEOTIDE SEQUENCE</scope>
    <source>
        <strain evidence="9">CGMCC 4.3508</strain>
    </source>
</reference>
<feature type="binding site" evidence="5">
    <location>
        <position position="291"/>
    </location>
    <ligand>
        <name>NAD(+)</name>
        <dbReference type="ChEBI" id="CHEBI:57540"/>
    </ligand>
</feature>
<keyword evidence="10" id="KW-1185">Reference proteome</keyword>
<comment type="similarity">
    <text evidence="1">Belongs to the class-I pyridine nucleotide-disulfide oxidoreductase family.</text>
</comment>
<keyword evidence="2" id="KW-0285">Flavoprotein</keyword>
<gene>
    <name evidence="9" type="ORF">GCM10011588_69410</name>
</gene>
<dbReference type="PANTHER" id="PTHR22912">
    <property type="entry name" value="DISULFIDE OXIDOREDUCTASE"/>
    <property type="match status" value="1"/>
</dbReference>
<name>A0A917RYG7_9NOCA</name>
<comment type="cofactor">
    <cofactor evidence="5">
        <name>FAD</name>
        <dbReference type="ChEBI" id="CHEBI:57692"/>
    </cofactor>
    <text evidence="5">Binds 1 FAD per subunit.</text>
</comment>
<protein>
    <submittedName>
        <fullName evidence="9">Oxidoreductase</fullName>
    </submittedName>
</protein>
<feature type="binding site" evidence="5">
    <location>
        <position position="128"/>
    </location>
    <ligand>
        <name>FAD</name>
        <dbReference type="ChEBI" id="CHEBI:57692"/>
    </ligand>
</feature>
<proteinExistence type="inferred from homology"/>
<dbReference type="PRINTS" id="PR00368">
    <property type="entry name" value="FADPNR"/>
</dbReference>
<sequence length="497" mass="51644">MPDSDSGATADSGATEYDVIVLGGGPAGENAAAYAIAGSARTAAIVEPEKVGGECSYWACVPSKALLRPGHVLGAALGLPGIEAEGPDTAAVLRRRDEFVHAHNGDHDDSSQVDWAVQQGIEVIRGTGRLDGERRVRVGDRILRARSAVVLATGTHAAVPDVPGLRDALPWTSRDATNLHEIPKRVVVIGGGVVACEAATWLSALGAEVTVLVRGERLLAGVEPFAGEYVASALTAQGVQILFGTQPLRVQRPQSADHGEGRIHGGLVTVHAQGSGGEITLVAEEIVVAAGRVPNTDGIGLETVGLPAGYVQVDDQLTVSAVTGEWLYAVGDINRRAALTHMGKYQGRVCGDVISARAEGRSLSGPRYRAYADHRAVPQVVFTDPEVAAVGLNAAAARKAGYDIRTVELDIAVAGSALARDDYMGRAALVIDTATDTLVGATFVGPDVGEQLHAATIAVAGRVPLDALWHAVPAFPAISEFWLRLLETDRSSLPSAV</sequence>
<evidence type="ECO:0000259" key="7">
    <source>
        <dbReference type="Pfam" id="PF02852"/>
    </source>
</evidence>
<dbReference type="AlphaFoldDB" id="A0A917RYG7"/>
<feature type="domain" description="FAD/NAD(P)-binding" evidence="8">
    <location>
        <begin position="17"/>
        <end position="347"/>
    </location>
</feature>
<evidence type="ECO:0000259" key="8">
    <source>
        <dbReference type="Pfam" id="PF07992"/>
    </source>
</evidence>
<dbReference type="RefSeq" id="WP_058854924.1">
    <property type="nucleotide sequence ID" value="NZ_BMMH01000037.1"/>
</dbReference>
<dbReference type="PRINTS" id="PR00411">
    <property type="entry name" value="PNDRDTASEI"/>
</dbReference>
<dbReference type="GO" id="GO:0050660">
    <property type="term" value="F:flavin adenine dinucleotide binding"/>
    <property type="evidence" value="ECO:0007669"/>
    <property type="project" value="TreeGrafter"/>
</dbReference>
<dbReference type="EMBL" id="BMMH01000037">
    <property type="protein sequence ID" value="GGL44846.1"/>
    <property type="molecule type" value="Genomic_DNA"/>
</dbReference>
<dbReference type="SUPFAM" id="SSF51905">
    <property type="entry name" value="FAD/NAD(P)-binding domain"/>
    <property type="match status" value="1"/>
</dbReference>
<evidence type="ECO:0000256" key="6">
    <source>
        <dbReference type="PIRSR" id="PIRSR000350-4"/>
    </source>
</evidence>
<feature type="binding site" evidence="5">
    <location>
        <begin position="190"/>
        <end position="197"/>
    </location>
    <ligand>
        <name>NAD(+)</name>
        <dbReference type="ChEBI" id="CHEBI:57540"/>
    </ligand>
</feature>
<dbReference type="PANTHER" id="PTHR22912:SF151">
    <property type="entry name" value="DIHYDROLIPOYL DEHYDROGENASE, MITOCHONDRIAL"/>
    <property type="match status" value="1"/>
</dbReference>
<feature type="binding site" evidence="5">
    <location>
        <position position="332"/>
    </location>
    <ligand>
        <name>FAD</name>
        <dbReference type="ChEBI" id="CHEBI:57692"/>
    </ligand>
</feature>